<feature type="region of interest" description="Disordered" evidence="1">
    <location>
        <begin position="140"/>
        <end position="256"/>
    </location>
</feature>
<dbReference type="AlphaFoldDB" id="A0AAD8R0Y8"/>
<feature type="region of interest" description="Disordered" evidence="1">
    <location>
        <begin position="280"/>
        <end position="313"/>
    </location>
</feature>
<dbReference type="InterPro" id="IPR040256">
    <property type="entry name" value="At4g02000-like"/>
</dbReference>
<keyword evidence="4" id="KW-1185">Reference proteome</keyword>
<evidence type="ECO:0000313" key="4">
    <source>
        <dbReference type="Proteomes" id="UP001231189"/>
    </source>
</evidence>
<dbReference type="Pfam" id="PF14392">
    <property type="entry name" value="zf-CCHC_4"/>
    <property type="match status" value="1"/>
</dbReference>
<gene>
    <name evidence="3" type="ORF">QYE76_036034</name>
</gene>
<reference evidence="3" key="1">
    <citation type="submission" date="2023-07" db="EMBL/GenBank/DDBJ databases">
        <title>A chromosome-level genome assembly of Lolium multiflorum.</title>
        <authorList>
            <person name="Chen Y."/>
            <person name="Copetti D."/>
            <person name="Kolliker R."/>
            <person name="Studer B."/>
        </authorList>
    </citation>
    <scope>NUCLEOTIDE SEQUENCE</scope>
    <source>
        <strain evidence="3">02402/16</strain>
        <tissue evidence="3">Leaf</tissue>
    </source>
</reference>
<comment type="caution">
    <text evidence="3">The sequence shown here is derived from an EMBL/GenBank/DDBJ whole genome shotgun (WGS) entry which is preliminary data.</text>
</comment>
<proteinExistence type="predicted"/>
<feature type="compositionally biased region" description="Polar residues" evidence="1">
    <location>
        <begin position="160"/>
        <end position="180"/>
    </location>
</feature>
<accession>A0AAD8R0Y8</accession>
<dbReference type="Proteomes" id="UP001231189">
    <property type="component" value="Unassembled WGS sequence"/>
</dbReference>
<feature type="compositionally biased region" description="Basic residues" evidence="1">
    <location>
        <begin position="209"/>
        <end position="220"/>
    </location>
</feature>
<protein>
    <recommendedName>
        <fullName evidence="2">Zinc knuckle CX2CX4HX4C domain-containing protein</fullName>
    </recommendedName>
</protein>
<evidence type="ECO:0000313" key="3">
    <source>
        <dbReference type="EMBL" id="KAK1612361.1"/>
    </source>
</evidence>
<dbReference type="EMBL" id="JAUUTY010000007">
    <property type="protein sequence ID" value="KAK1612361.1"/>
    <property type="molecule type" value="Genomic_DNA"/>
</dbReference>
<dbReference type="PANTHER" id="PTHR31286">
    <property type="entry name" value="GLYCINE-RICH CELL WALL STRUCTURAL PROTEIN 1.8-LIKE"/>
    <property type="match status" value="1"/>
</dbReference>
<dbReference type="InterPro" id="IPR025836">
    <property type="entry name" value="Zn_knuckle_CX2CX4HX4C"/>
</dbReference>
<feature type="compositionally biased region" description="Basic and acidic residues" evidence="1">
    <location>
        <begin position="221"/>
        <end position="236"/>
    </location>
</feature>
<organism evidence="3 4">
    <name type="scientific">Lolium multiflorum</name>
    <name type="common">Italian ryegrass</name>
    <name type="synonym">Lolium perenne subsp. multiflorum</name>
    <dbReference type="NCBI Taxonomy" id="4521"/>
    <lineage>
        <taxon>Eukaryota</taxon>
        <taxon>Viridiplantae</taxon>
        <taxon>Streptophyta</taxon>
        <taxon>Embryophyta</taxon>
        <taxon>Tracheophyta</taxon>
        <taxon>Spermatophyta</taxon>
        <taxon>Magnoliopsida</taxon>
        <taxon>Liliopsida</taxon>
        <taxon>Poales</taxon>
        <taxon>Poaceae</taxon>
        <taxon>BOP clade</taxon>
        <taxon>Pooideae</taxon>
        <taxon>Poodae</taxon>
        <taxon>Poeae</taxon>
        <taxon>Poeae Chloroplast Group 2 (Poeae type)</taxon>
        <taxon>Loliodinae</taxon>
        <taxon>Loliinae</taxon>
        <taxon>Lolium</taxon>
    </lineage>
</organism>
<dbReference type="PANTHER" id="PTHR31286:SF166">
    <property type="entry name" value="OS01G0177800 PROTEIN"/>
    <property type="match status" value="1"/>
</dbReference>
<sequence>MEGSPWKVGTHAVLMKKYDADVPPSQVVFDRMAIWARILNLPSRLMNSDRGTEIAKPIGLVKKVESDELGRCWGPYMRVRVEIAVQEPLLRFISVYSSRLQTTARYEVQYERLPFYCFSCGLLGHSTLVCENPADRDENGVLPYHSKRISVPDVKKAGGSKSNSNATSTGEQPSTGGSTSRKNKGVVQKGDQNEDHDVSSPLNPGRGGGRGRTRGRGRGRGRTEGNHRELFPETDPKQTTAGQKRKAKNSNNLAIEEPSAQIGPLALTMVAKKGTVVAVEDDVTSTDSNKKLRSTPSRSADPAEAAEQPRQTQ</sequence>
<evidence type="ECO:0000259" key="2">
    <source>
        <dbReference type="Pfam" id="PF14392"/>
    </source>
</evidence>
<feature type="domain" description="Zinc knuckle CX2CX4HX4C" evidence="2">
    <location>
        <begin position="109"/>
        <end position="131"/>
    </location>
</feature>
<name>A0AAD8R0Y8_LOLMU</name>
<evidence type="ECO:0000256" key="1">
    <source>
        <dbReference type="SAM" id="MobiDB-lite"/>
    </source>
</evidence>